<evidence type="ECO:0000313" key="3">
    <source>
        <dbReference type="Proteomes" id="UP000033054"/>
    </source>
</evidence>
<protein>
    <submittedName>
        <fullName evidence="2">Uncharacterized protein</fullName>
    </submittedName>
</protein>
<accession>A0A0E3ZVP1</accession>
<gene>
    <name evidence="2" type="ORF">SD10_10325</name>
</gene>
<keyword evidence="3" id="KW-1185">Reference proteome</keyword>
<proteinExistence type="predicted"/>
<dbReference type="RefSeq" id="WP_046573734.1">
    <property type="nucleotide sequence ID" value="NZ_CP010429.1"/>
</dbReference>
<sequence length="107" mass="12086">MTIELYASPKTPGELTHPESPVSNLKGELPEAEPTLDFGDLIDTFDSREEAISFIEKQVAGRNQVLTETESGPFDAYTHVEWLTVRILTEDKQTESENYYLVTDEGY</sequence>
<dbReference type="EMBL" id="CP010429">
    <property type="protein sequence ID" value="AKD55243.1"/>
    <property type="molecule type" value="Genomic_DNA"/>
</dbReference>
<name>A0A0E3ZVP1_9BACT</name>
<evidence type="ECO:0000256" key="1">
    <source>
        <dbReference type="SAM" id="MobiDB-lite"/>
    </source>
</evidence>
<evidence type="ECO:0000313" key="2">
    <source>
        <dbReference type="EMBL" id="AKD55243.1"/>
    </source>
</evidence>
<reference evidence="2 3" key="1">
    <citation type="journal article" date="2014" name="Curr. Microbiol.">
        <title>Spirosoma radiotolerans sp. nov., a gamma-radiation-resistant bacterium isolated from gamma ray-irradiated soil.</title>
        <authorList>
            <person name="Lee J.J."/>
            <person name="Srinivasan S."/>
            <person name="Lim S."/>
            <person name="Joe M."/>
            <person name="Im S."/>
            <person name="Bae S.I."/>
            <person name="Park K.R."/>
            <person name="Han J.H."/>
            <person name="Park S.H."/>
            <person name="Joo B.M."/>
            <person name="Park S.J."/>
            <person name="Kim M.K."/>
        </authorList>
    </citation>
    <scope>NUCLEOTIDE SEQUENCE [LARGE SCALE GENOMIC DNA]</scope>
    <source>
        <strain evidence="2 3">DG5A</strain>
    </source>
</reference>
<dbReference type="AlphaFoldDB" id="A0A0E3ZVP1"/>
<feature type="region of interest" description="Disordered" evidence="1">
    <location>
        <begin position="1"/>
        <end position="25"/>
    </location>
</feature>
<dbReference type="HOGENOM" id="CLU_2208394_0_0_10"/>
<dbReference type="Proteomes" id="UP000033054">
    <property type="component" value="Chromosome"/>
</dbReference>
<dbReference type="OrthoDB" id="962701at2"/>
<dbReference type="KEGG" id="srd:SD10_10325"/>
<dbReference type="PATRIC" id="fig|1379870.5.peg.2246"/>
<organism evidence="2 3">
    <name type="scientific">Spirosoma radiotolerans</name>
    <dbReference type="NCBI Taxonomy" id="1379870"/>
    <lineage>
        <taxon>Bacteria</taxon>
        <taxon>Pseudomonadati</taxon>
        <taxon>Bacteroidota</taxon>
        <taxon>Cytophagia</taxon>
        <taxon>Cytophagales</taxon>
        <taxon>Cytophagaceae</taxon>
        <taxon>Spirosoma</taxon>
    </lineage>
</organism>